<dbReference type="EMBL" id="FNTL01000004">
    <property type="protein sequence ID" value="SED01471.1"/>
    <property type="molecule type" value="Genomic_DNA"/>
</dbReference>
<sequence length="289" mass="31756">MLRKPVAAPLSTCVRDAESRTDTYTVEDTASRGIQAFIADVVERGGKAVRLTHSRRNPVQVWGDDGKSCVVRVRSKLSGDWQARKQDESLDDDDTGSQFWVFVDLASTPEEFFVVPSAEVADDIRAEVDLWMMDTPGRTRTGHHAIPLSRVAHGRGRWDLLGLAGEKDPSRYSDAQRATTAATLRADALADASARKKPAKAAAVSDELIDTRLEVVADFEGYRLVGRFDPGTHSLEIMRGPMQGRRFPDPTTAAGAVASHISGDVETHDGWEFWRTEQGERIPLGQNSV</sequence>
<dbReference type="AlphaFoldDB" id="A0A1H4X9H4"/>
<name>A0A1H4X9H4_RHOJO</name>
<proteinExistence type="predicted"/>
<protein>
    <submittedName>
        <fullName evidence="1">Uncharacterized protein</fullName>
    </submittedName>
</protein>
<reference evidence="2" key="1">
    <citation type="submission" date="2016-10" db="EMBL/GenBank/DDBJ databases">
        <authorList>
            <person name="Varghese N."/>
        </authorList>
    </citation>
    <scope>NUCLEOTIDE SEQUENCE [LARGE SCALE GENOMIC DNA]</scope>
    <source>
        <strain evidence="2">DSM 44719</strain>
    </source>
</reference>
<accession>A0A1H4X9H4</accession>
<evidence type="ECO:0000313" key="1">
    <source>
        <dbReference type="EMBL" id="SED01471.1"/>
    </source>
</evidence>
<dbReference type="Proteomes" id="UP000183407">
    <property type="component" value="Unassembled WGS sequence"/>
</dbReference>
<gene>
    <name evidence="1" type="ORF">SAMN04490220_3226</name>
</gene>
<organism evidence="1 2">
    <name type="scientific">Rhodococcus jostii</name>
    <dbReference type="NCBI Taxonomy" id="132919"/>
    <lineage>
        <taxon>Bacteria</taxon>
        <taxon>Bacillati</taxon>
        <taxon>Actinomycetota</taxon>
        <taxon>Actinomycetes</taxon>
        <taxon>Mycobacteriales</taxon>
        <taxon>Nocardiaceae</taxon>
        <taxon>Rhodococcus</taxon>
    </lineage>
</organism>
<evidence type="ECO:0000313" key="2">
    <source>
        <dbReference type="Proteomes" id="UP000183407"/>
    </source>
</evidence>